<evidence type="ECO:0000313" key="4">
    <source>
        <dbReference type="Proteomes" id="UP000324222"/>
    </source>
</evidence>
<evidence type="ECO:0000256" key="1">
    <source>
        <dbReference type="SAM" id="MobiDB-lite"/>
    </source>
</evidence>
<accession>A0A5B7HQP1</accession>
<proteinExistence type="predicted"/>
<reference evidence="3 4" key="1">
    <citation type="submission" date="2019-05" db="EMBL/GenBank/DDBJ databases">
        <title>Another draft genome of Portunus trituberculatus and its Hox gene families provides insights of decapod evolution.</title>
        <authorList>
            <person name="Jeong J.-H."/>
            <person name="Song I."/>
            <person name="Kim S."/>
            <person name="Choi T."/>
            <person name="Kim D."/>
            <person name="Ryu S."/>
            <person name="Kim W."/>
        </authorList>
    </citation>
    <scope>NUCLEOTIDE SEQUENCE [LARGE SCALE GENOMIC DNA]</scope>
    <source>
        <tissue evidence="3">Muscle</tissue>
    </source>
</reference>
<keyword evidence="2" id="KW-1133">Transmembrane helix</keyword>
<organism evidence="3 4">
    <name type="scientific">Portunus trituberculatus</name>
    <name type="common">Swimming crab</name>
    <name type="synonym">Neptunus trituberculatus</name>
    <dbReference type="NCBI Taxonomy" id="210409"/>
    <lineage>
        <taxon>Eukaryota</taxon>
        <taxon>Metazoa</taxon>
        <taxon>Ecdysozoa</taxon>
        <taxon>Arthropoda</taxon>
        <taxon>Crustacea</taxon>
        <taxon>Multicrustacea</taxon>
        <taxon>Malacostraca</taxon>
        <taxon>Eumalacostraca</taxon>
        <taxon>Eucarida</taxon>
        <taxon>Decapoda</taxon>
        <taxon>Pleocyemata</taxon>
        <taxon>Brachyura</taxon>
        <taxon>Eubrachyura</taxon>
        <taxon>Portunoidea</taxon>
        <taxon>Portunidae</taxon>
        <taxon>Portuninae</taxon>
        <taxon>Portunus</taxon>
    </lineage>
</organism>
<dbReference type="EMBL" id="VSRR010034764">
    <property type="protein sequence ID" value="MPC72453.1"/>
    <property type="molecule type" value="Genomic_DNA"/>
</dbReference>
<gene>
    <name evidence="3" type="ORF">E2C01_066759</name>
</gene>
<keyword evidence="2" id="KW-0472">Membrane</keyword>
<dbReference type="AlphaFoldDB" id="A0A5B7HQP1"/>
<comment type="caution">
    <text evidence="3">The sequence shown here is derived from an EMBL/GenBank/DDBJ whole genome shotgun (WGS) entry which is preliminary data.</text>
</comment>
<sequence length="120" mass="13787">MQNSTDRGDAEGEGANVESVQDENKDRWGGGRDQVNVSVACASVWLPSYPIMPRCQMLINKCIYILFFFLFFQACWSPFRNKLCSWEGLYAPRESEVQGTSHLQTRLSRPMDSLHLCFRD</sequence>
<evidence type="ECO:0000313" key="3">
    <source>
        <dbReference type="EMBL" id="MPC72453.1"/>
    </source>
</evidence>
<name>A0A5B7HQP1_PORTR</name>
<keyword evidence="4" id="KW-1185">Reference proteome</keyword>
<feature type="compositionally biased region" description="Basic and acidic residues" evidence="1">
    <location>
        <begin position="1"/>
        <end position="10"/>
    </location>
</feature>
<evidence type="ECO:0000256" key="2">
    <source>
        <dbReference type="SAM" id="Phobius"/>
    </source>
</evidence>
<keyword evidence="2" id="KW-0812">Transmembrane</keyword>
<feature type="transmembrane region" description="Helical" evidence="2">
    <location>
        <begin position="62"/>
        <end position="79"/>
    </location>
</feature>
<feature type="region of interest" description="Disordered" evidence="1">
    <location>
        <begin position="1"/>
        <end position="32"/>
    </location>
</feature>
<dbReference type="Proteomes" id="UP000324222">
    <property type="component" value="Unassembled WGS sequence"/>
</dbReference>
<protein>
    <submittedName>
        <fullName evidence="3">Uncharacterized protein</fullName>
    </submittedName>
</protein>